<keyword evidence="2" id="KW-1185">Reference proteome</keyword>
<reference evidence="1" key="1">
    <citation type="submission" date="2020-07" db="EMBL/GenBank/DDBJ databases">
        <title>The High-quality genome of the commercially important snow crab, Chionoecetes opilio.</title>
        <authorList>
            <person name="Jeong J.-H."/>
            <person name="Ryu S."/>
        </authorList>
    </citation>
    <scope>NUCLEOTIDE SEQUENCE</scope>
    <source>
        <strain evidence="1">MADBK_172401_WGS</strain>
        <tissue evidence="1">Digestive gland</tissue>
    </source>
</reference>
<organism evidence="1 2">
    <name type="scientific">Chionoecetes opilio</name>
    <name type="common">Atlantic snow crab</name>
    <name type="synonym">Cancer opilio</name>
    <dbReference type="NCBI Taxonomy" id="41210"/>
    <lineage>
        <taxon>Eukaryota</taxon>
        <taxon>Metazoa</taxon>
        <taxon>Ecdysozoa</taxon>
        <taxon>Arthropoda</taxon>
        <taxon>Crustacea</taxon>
        <taxon>Multicrustacea</taxon>
        <taxon>Malacostraca</taxon>
        <taxon>Eumalacostraca</taxon>
        <taxon>Eucarida</taxon>
        <taxon>Decapoda</taxon>
        <taxon>Pleocyemata</taxon>
        <taxon>Brachyura</taxon>
        <taxon>Eubrachyura</taxon>
        <taxon>Majoidea</taxon>
        <taxon>Majidae</taxon>
        <taxon>Chionoecetes</taxon>
    </lineage>
</organism>
<dbReference type="EMBL" id="JACEEZ010002387">
    <property type="protein sequence ID" value="KAG0728271.1"/>
    <property type="molecule type" value="Genomic_DNA"/>
</dbReference>
<comment type="caution">
    <text evidence="1">The sequence shown here is derived from an EMBL/GenBank/DDBJ whole genome shotgun (WGS) entry which is preliminary data.</text>
</comment>
<evidence type="ECO:0000313" key="2">
    <source>
        <dbReference type="Proteomes" id="UP000770661"/>
    </source>
</evidence>
<dbReference type="Proteomes" id="UP000770661">
    <property type="component" value="Unassembled WGS sequence"/>
</dbReference>
<evidence type="ECO:0000313" key="1">
    <source>
        <dbReference type="EMBL" id="KAG0728271.1"/>
    </source>
</evidence>
<dbReference type="AlphaFoldDB" id="A0A8J4YU43"/>
<accession>A0A8J4YU43</accession>
<protein>
    <submittedName>
        <fullName evidence="1">Uncharacterized protein</fullName>
    </submittedName>
</protein>
<proteinExistence type="predicted"/>
<gene>
    <name evidence="1" type="ORF">GWK47_032827</name>
</gene>
<name>A0A8J4YU43_CHIOP</name>
<sequence length="101" mass="11058">MSGGAKAHQLPHWLTNVPAVALPKASVAVPKTTRDITAVHGYLKKACEQEKKWLEHASQLLDKEDVIKGDLYSLVRLPCLVAKQSCSRSRSCHHSTSASLQ</sequence>